<dbReference type="InterPro" id="IPR037505">
    <property type="entry name" value="pH-resp_palC"/>
</dbReference>
<protein>
    <recommendedName>
        <fullName evidence="2">pH-response regulator protein palC</fullName>
    </recommendedName>
</protein>
<evidence type="ECO:0000256" key="1">
    <source>
        <dbReference type="ARBA" id="ARBA00010997"/>
    </source>
</evidence>
<comment type="caution">
    <text evidence="5">The sequence shown here is derived from an EMBL/GenBank/DDBJ whole genome shotgun (WGS) entry which is preliminary data.</text>
</comment>
<dbReference type="GO" id="GO:0071467">
    <property type="term" value="P:cellular response to pH"/>
    <property type="evidence" value="ECO:0007669"/>
    <property type="project" value="InterPro"/>
</dbReference>
<proteinExistence type="inferred from homology"/>
<evidence type="ECO:0000256" key="3">
    <source>
        <dbReference type="SAM" id="MobiDB-lite"/>
    </source>
</evidence>
<dbReference type="PROSITE" id="PS51180">
    <property type="entry name" value="BRO1"/>
    <property type="match status" value="1"/>
</dbReference>
<dbReference type="OrthoDB" id="10266451at2759"/>
<evidence type="ECO:0000313" key="5">
    <source>
        <dbReference type="EMBL" id="PUU82262.1"/>
    </source>
</evidence>
<dbReference type="PANTHER" id="PTHR40463">
    <property type="entry name" value="PH-RESPONSE REGULATOR PROTEIN PALC"/>
    <property type="match status" value="1"/>
</dbReference>
<dbReference type="EMBL" id="NESQ01000031">
    <property type="protein sequence ID" value="PUU82262.1"/>
    <property type="molecule type" value="Genomic_DNA"/>
</dbReference>
<dbReference type="Gene3D" id="1.25.40.280">
    <property type="entry name" value="alix/aip1 like domains"/>
    <property type="match status" value="1"/>
</dbReference>
<evidence type="ECO:0000259" key="4">
    <source>
        <dbReference type="PROSITE" id="PS51180"/>
    </source>
</evidence>
<evidence type="ECO:0000313" key="6">
    <source>
        <dbReference type="Proteomes" id="UP000244722"/>
    </source>
</evidence>
<feature type="compositionally biased region" description="Gly residues" evidence="3">
    <location>
        <begin position="457"/>
        <end position="469"/>
    </location>
</feature>
<dbReference type="Pfam" id="PF03097">
    <property type="entry name" value="BRO1"/>
    <property type="match status" value="1"/>
</dbReference>
<dbReference type="InterPro" id="IPR004328">
    <property type="entry name" value="BRO1_dom"/>
</dbReference>
<dbReference type="CDD" id="cd09245">
    <property type="entry name" value="BRO1_UmRIM23-like"/>
    <property type="match status" value="1"/>
</dbReference>
<dbReference type="InterPro" id="IPR038499">
    <property type="entry name" value="BRO1_sf"/>
</dbReference>
<evidence type="ECO:0000256" key="2">
    <source>
        <dbReference type="ARBA" id="ARBA00022193"/>
    </source>
</evidence>
<sequence>MPFPYTLPTASTISYPSYFESPLYPALSLAASSHRGSLRNALKAHKRLPAASQASNIPFIIKQLESYLAHLLTLYDTLTAGDAFFKEGAPRLITSWRTVLSARRVAAKEPPRVARPGLSYEIFWSISTLGYAYTLLARSQLQGILAPPSSSPASGSTTDAAAAANSLNQATANLFTSASIFQHLLTRPLPPHASSWPPDLSPQVLSALSSISLSAATLSAVTKQDPYPTYLSIIATEKKQQKSKEWLYNPPAPPAGVRALLIARLCVAASDHAAKALGLLSTAEKTDAGEIGEELLRYTDSLQRVSRAKACRFLGIDAEAAGRVGEGISWIRGAKAILNASGSTSSVGSFVGDRFRRKDDTWGADAGKVDEEKTLDALEGRWKKLNDSVMFQKCPDLEELMGRIPTGRELHHSVKSWEPPKLGVDELRALRAAGDLGAEVVVEEEDSEEEATRVGTDDGGNYAGRGGYY</sequence>
<dbReference type="STRING" id="42251.A0A2T7A3F0"/>
<comment type="similarity">
    <text evidence="1">Belongs to the palC family.</text>
</comment>
<dbReference type="AlphaFoldDB" id="A0A2T7A3F0"/>
<organism evidence="5 6">
    <name type="scientific">Tuber borchii</name>
    <name type="common">White truffle</name>
    <dbReference type="NCBI Taxonomy" id="42251"/>
    <lineage>
        <taxon>Eukaryota</taxon>
        <taxon>Fungi</taxon>
        <taxon>Dikarya</taxon>
        <taxon>Ascomycota</taxon>
        <taxon>Pezizomycotina</taxon>
        <taxon>Pezizomycetes</taxon>
        <taxon>Pezizales</taxon>
        <taxon>Tuberaceae</taxon>
        <taxon>Tuber</taxon>
    </lineage>
</organism>
<reference evidence="5 6" key="1">
    <citation type="submission" date="2017-04" db="EMBL/GenBank/DDBJ databases">
        <title>Draft genome sequence of Tuber borchii Vittad., a whitish edible truffle.</title>
        <authorList>
            <consortium name="DOE Joint Genome Institute"/>
            <person name="Murat C."/>
            <person name="Kuo A."/>
            <person name="Barry K.W."/>
            <person name="Clum A."/>
            <person name="Dockter R.B."/>
            <person name="Fauchery L."/>
            <person name="Iotti M."/>
            <person name="Kohler A."/>
            <person name="Labutti K."/>
            <person name="Lindquist E.A."/>
            <person name="Lipzen A."/>
            <person name="Ohm R.A."/>
            <person name="Wang M."/>
            <person name="Grigoriev I.V."/>
            <person name="Zambonelli A."/>
            <person name="Martin F.M."/>
        </authorList>
    </citation>
    <scope>NUCLEOTIDE SEQUENCE [LARGE SCALE GENOMIC DNA]</scope>
    <source>
        <strain evidence="5 6">Tbo3840</strain>
    </source>
</reference>
<keyword evidence="6" id="KW-1185">Reference proteome</keyword>
<name>A0A2T7A3F0_TUBBO</name>
<dbReference type="Proteomes" id="UP000244722">
    <property type="component" value="Unassembled WGS sequence"/>
</dbReference>
<dbReference type="GO" id="GO:0005886">
    <property type="term" value="C:plasma membrane"/>
    <property type="evidence" value="ECO:0007669"/>
    <property type="project" value="TreeGrafter"/>
</dbReference>
<gene>
    <name evidence="5" type="ORF">B9Z19DRAFT_1075331</name>
</gene>
<dbReference type="SMART" id="SM01041">
    <property type="entry name" value="BRO1"/>
    <property type="match status" value="1"/>
</dbReference>
<feature type="region of interest" description="Disordered" evidence="3">
    <location>
        <begin position="444"/>
        <end position="469"/>
    </location>
</feature>
<accession>A0A2T7A3F0</accession>
<dbReference type="PANTHER" id="PTHR40463:SF1">
    <property type="entry name" value="PH-RESPONSE REGULATOR PROTEIN PALC"/>
    <property type="match status" value="1"/>
</dbReference>
<feature type="domain" description="BRO1" evidence="4">
    <location>
        <begin position="1"/>
        <end position="448"/>
    </location>
</feature>